<organism evidence="2 3">
    <name type="scientific">Faecalispora sporosphaeroides</name>
    <dbReference type="NCBI Taxonomy" id="1549"/>
    <lineage>
        <taxon>Bacteria</taxon>
        <taxon>Bacillati</taxon>
        <taxon>Bacillota</taxon>
        <taxon>Clostridia</taxon>
        <taxon>Eubacteriales</taxon>
        <taxon>Oscillospiraceae</taxon>
        <taxon>Faecalispora</taxon>
    </lineage>
</organism>
<comment type="caution">
    <text evidence="2">The sequence shown here is derived from an EMBL/GenBank/DDBJ whole genome shotgun (WGS) entry which is preliminary data.</text>
</comment>
<proteinExistence type="predicted"/>
<dbReference type="RefSeq" id="WP_009065298.1">
    <property type="nucleotide sequence ID" value="NZ_JBKWRC010000003.1"/>
</dbReference>
<feature type="transmembrane region" description="Helical" evidence="1">
    <location>
        <begin position="6"/>
        <end position="26"/>
    </location>
</feature>
<dbReference type="Proteomes" id="UP000754750">
    <property type="component" value="Unassembled WGS sequence"/>
</dbReference>
<protein>
    <recommendedName>
        <fullName evidence="4">Oxaloacetate decarboxylase, gamma chain</fullName>
    </recommendedName>
</protein>
<keyword evidence="1" id="KW-1133">Transmembrane helix</keyword>
<sequence length="83" mass="8974">MPVEQLLPLLFSGLTVILTIAILSTLTKIKAAVEELAARPVVAPAPQPVDDGTDEIYAVIMATISEDLQIPLDQLQFNSIREC</sequence>
<reference evidence="2" key="1">
    <citation type="submission" date="2019-04" db="EMBL/GenBank/DDBJ databases">
        <title>Evolution of Biomass-Degrading Anaerobic Consortia Revealed by Metagenomics.</title>
        <authorList>
            <person name="Peng X."/>
        </authorList>
    </citation>
    <scope>NUCLEOTIDE SEQUENCE</scope>
    <source>
        <strain evidence="2">SIG551</strain>
    </source>
</reference>
<dbReference type="EMBL" id="SVNY01000007">
    <property type="protein sequence ID" value="MBE6834447.1"/>
    <property type="molecule type" value="Genomic_DNA"/>
</dbReference>
<dbReference type="AlphaFoldDB" id="A0A928KZR6"/>
<keyword evidence="1" id="KW-0472">Membrane</keyword>
<accession>A0A928KZR6</accession>
<evidence type="ECO:0008006" key="4">
    <source>
        <dbReference type="Google" id="ProtNLM"/>
    </source>
</evidence>
<evidence type="ECO:0000313" key="2">
    <source>
        <dbReference type="EMBL" id="MBE6834447.1"/>
    </source>
</evidence>
<gene>
    <name evidence="2" type="ORF">E7512_12880</name>
</gene>
<evidence type="ECO:0000313" key="3">
    <source>
        <dbReference type="Proteomes" id="UP000754750"/>
    </source>
</evidence>
<evidence type="ECO:0000256" key="1">
    <source>
        <dbReference type="SAM" id="Phobius"/>
    </source>
</evidence>
<keyword evidence="1" id="KW-0812">Transmembrane</keyword>
<name>A0A928KZR6_9FIRM</name>